<evidence type="ECO:0008006" key="3">
    <source>
        <dbReference type="Google" id="ProtNLM"/>
    </source>
</evidence>
<gene>
    <name evidence="1" type="ORF">GCM10009639_03120</name>
</gene>
<accession>A0ABN1XL12</accession>
<dbReference type="Proteomes" id="UP001499863">
    <property type="component" value="Unassembled WGS sequence"/>
</dbReference>
<comment type="caution">
    <text evidence="1">The sequence shown here is derived from an EMBL/GenBank/DDBJ whole genome shotgun (WGS) entry which is preliminary data.</text>
</comment>
<evidence type="ECO:0000313" key="1">
    <source>
        <dbReference type="EMBL" id="GAA1383154.1"/>
    </source>
</evidence>
<name>A0ABN1XL12_9ACTN</name>
<dbReference type="RefSeq" id="WP_344324344.1">
    <property type="nucleotide sequence ID" value="NZ_BAAAKJ010000016.1"/>
</dbReference>
<dbReference type="EMBL" id="BAAAKJ010000016">
    <property type="protein sequence ID" value="GAA1383154.1"/>
    <property type="molecule type" value="Genomic_DNA"/>
</dbReference>
<keyword evidence="2" id="KW-1185">Reference proteome</keyword>
<proteinExistence type="predicted"/>
<protein>
    <recommendedName>
        <fullName evidence="3">DUF397 domain-containing protein</fullName>
    </recommendedName>
</protein>
<organism evidence="1 2">
    <name type="scientific">Kitasatospora putterlickiae</name>
    <dbReference type="NCBI Taxonomy" id="221725"/>
    <lineage>
        <taxon>Bacteria</taxon>
        <taxon>Bacillati</taxon>
        <taxon>Actinomycetota</taxon>
        <taxon>Actinomycetes</taxon>
        <taxon>Kitasatosporales</taxon>
        <taxon>Streptomycetaceae</taxon>
        <taxon>Kitasatospora</taxon>
    </lineage>
</organism>
<reference evidence="1 2" key="1">
    <citation type="journal article" date="2019" name="Int. J. Syst. Evol. Microbiol.">
        <title>The Global Catalogue of Microorganisms (GCM) 10K type strain sequencing project: providing services to taxonomists for standard genome sequencing and annotation.</title>
        <authorList>
            <consortium name="The Broad Institute Genomics Platform"/>
            <consortium name="The Broad Institute Genome Sequencing Center for Infectious Disease"/>
            <person name="Wu L."/>
            <person name="Ma J."/>
        </authorList>
    </citation>
    <scope>NUCLEOTIDE SEQUENCE [LARGE SCALE GENOMIC DNA]</scope>
    <source>
        <strain evidence="1 2">JCM 12393</strain>
    </source>
</reference>
<sequence length="77" mass="8096">MSDLYEVEVPAGVTVYRACGGNQQSEHETCATLREVPGVVGGLWVMGDTKRPGVELRFSTAELAAAGIDPARFGTAV</sequence>
<evidence type="ECO:0000313" key="2">
    <source>
        <dbReference type="Proteomes" id="UP001499863"/>
    </source>
</evidence>